<dbReference type="EMBL" id="CAEZVB010000073">
    <property type="protein sequence ID" value="CAB4627116.1"/>
    <property type="molecule type" value="Genomic_DNA"/>
</dbReference>
<protein>
    <submittedName>
        <fullName evidence="2">Unannotated protein</fullName>
    </submittedName>
</protein>
<dbReference type="Pfam" id="PF18911">
    <property type="entry name" value="PKD_4"/>
    <property type="match status" value="1"/>
</dbReference>
<dbReference type="PROSITE" id="PS50093">
    <property type="entry name" value="PKD"/>
    <property type="match status" value="1"/>
</dbReference>
<proteinExistence type="predicted"/>
<dbReference type="InterPro" id="IPR000601">
    <property type="entry name" value="PKD_dom"/>
</dbReference>
<dbReference type="CDD" id="cd00146">
    <property type="entry name" value="PKD"/>
    <property type="match status" value="1"/>
</dbReference>
<gene>
    <name evidence="2" type="ORF">UFOPK1908_01252</name>
</gene>
<dbReference type="InterPro" id="IPR035986">
    <property type="entry name" value="PKD_dom_sf"/>
</dbReference>
<organism evidence="2">
    <name type="scientific">freshwater metagenome</name>
    <dbReference type="NCBI Taxonomy" id="449393"/>
    <lineage>
        <taxon>unclassified sequences</taxon>
        <taxon>metagenomes</taxon>
        <taxon>ecological metagenomes</taxon>
    </lineage>
</organism>
<dbReference type="AlphaFoldDB" id="A0A6J6IRK0"/>
<sequence length="283" mass="30183">MQLLTLVVFSALTYGNFMRRIRVLAVGIMLIVSLLPVASGAMAIDVGSNDATDQFVGSGEDLGQRQGSEGSQSEQACAHCQWMLGDPCSSLYNDIGCGTVTEGCPSGQEQRRRWFSTDDGHTWQDRGLTCVGGAATAIDPGGVQLLSAFERSVPQGLITWQPTVGVLPQVPVLFDSGQPQALAPSQHGLGAALVELSPWASWHWDFGDGGSLDTQIAGSRFPETQVAHTYRRGGRFRVTLTTVWTATYTVNGAGPYAVDGQITQEAQRWLVVGQGRAVLTPGE</sequence>
<reference evidence="2" key="1">
    <citation type="submission" date="2020-05" db="EMBL/GenBank/DDBJ databases">
        <authorList>
            <person name="Chiriac C."/>
            <person name="Salcher M."/>
            <person name="Ghai R."/>
            <person name="Kavagutti S V."/>
        </authorList>
    </citation>
    <scope>NUCLEOTIDE SEQUENCE</scope>
</reference>
<accession>A0A6J6IRK0</accession>
<evidence type="ECO:0000313" key="2">
    <source>
        <dbReference type="EMBL" id="CAB4627116.1"/>
    </source>
</evidence>
<feature type="domain" description="PKD" evidence="1">
    <location>
        <begin position="197"/>
        <end position="241"/>
    </location>
</feature>
<evidence type="ECO:0000259" key="1">
    <source>
        <dbReference type="PROSITE" id="PS50093"/>
    </source>
</evidence>
<dbReference type="SUPFAM" id="SSF49299">
    <property type="entry name" value="PKD domain"/>
    <property type="match status" value="1"/>
</dbReference>
<name>A0A6J6IRK0_9ZZZZ</name>
<dbReference type="InterPro" id="IPR013783">
    <property type="entry name" value="Ig-like_fold"/>
</dbReference>
<dbReference type="Gene3D" id="2.60.40.10">
    <property type="entry name" value="Immunoglobulins"/>
    <property type="match status" value="1"/>
</dbReference>